<dbReference type="EMBL" id="UINC01066918">
    <property type="protein sequence ID" value="SVB98089.1"/>
    <property type="molecule type" value="Genomic_DNA"/>
</dbReference>
<protein>
    <submittedName>
        <fullName evidence="1">Uncharacterized protein</fullName>
    </submittedName>
</protein>
<reference evidence="1" key="1">
    <citation type="submission" date="2018-05" db="EMBL/GenBank/DDBJ databases">
        <authorList>
            <person name="Lanie J.A."/>
            <person name="Ng W.-L."/>
            <person name="Kazmierczak K.M."/>
            <person name="Andrzejewski T.M."/>
            <person name="Davidsen T.M."/>
            <person name="Wayne K.J."/>
            <person name="Tettelin H."/>
            <person name="Glass J.I."/>
            <person name="Rusch D."/>
            <person name="Podicherti R."/>
            <person name="Tsui H.-C.T."/>
            <person name="Winkler M.E."/>
        </authorList>
    </citation>
    <scope>NUCLEOTIDE SEQUENCE</scope>
</reference>
<sequence length="33" mass="3501">MAQKFVPSTVIPSMMIGSEGVICCEVTITDLSL</sequence>
<organism evidence="1">
    <name type="scientific">marine metagenome</name>
    <dbReference type="NCBI Taxonomy" id="408172"/>
    <lineage>
        <taxon>unclassified sequences</taxon>
        <taxon>metagenomes</taxon>
        <taxon>ecological metagenomes</taxon>
    </lineage>
</organism>
<gene>
    <name evidence="1" type="ORF">METZ01_LOCUS250943</name>
</gene>
<dbReference type="AlphaFoldDB" id="A0A382IFJ7"/>
<evidence type="ECO:0000313" key="1">
    <source>
        <dbReference type="EMBL" id="SVB98089.1"/>
    </source>
</evidence>
<accession>A0A382IFJ7</accession>
<name>A0A382IFJ7_9ZZZZ</name>
<proteinExistence type="predicted"/>